<name>A0A5N5WMF7_9EURO</name>
<evidence type="ECO:0000256" key="1">
    <source>
        <dbReference type="SAM" id="MobiDB-lite"/>
    </source>
</evidence>
<feature type="compositionally biased region" description="Low complexity" evidence="1">
    <location>
        <begin position="51"/>
        <end position="62"/>
    </location>
</feature>
<accession>A0A5N5WMF7</accession>
<dbReference type="OrthoDB" id="4476284at2759"/>
<evidence type="ECO:0000313" key="3">
    <source>
        <dbReference type="Proteomes" id="UP000326565"/>
    </source>
</evidence>
<feature type="compositionally biased region" description="Low complexity" evidence="1">
    <location>
        <begin position="69"/>
        <end position="85"/>
    </location>
</feature>
<dbReference type="EMBL" id="ML732340">
    <property type="protein sequence ID" value="KAB8069459.1"/>
    <property type="molecule type" value="Genomic_DNA"/>
</dbReference>
<feature type="region of interest" description="Disordered" evidence="1">
    <location>
        <begin position="25"/>
        <end position="132"/>
    </location>
</feature>
<dbReference type="Proteomes" id="UP000326565">
    <property type="component" value="Unassembled WGS sequence"/>
</dbReference>
<organism evidence="2 3">
    <name type="scientific">Aspergillus leporis</name>
    <dbReference type="NCBI Taxonomy" id="41062"/>
    <lineage>
        <taxon>Eukaryota</taxon>
        <taxon>Fungi</taxon>
        <taxon>Dikarya</taxon>
        <taxon>Ascomycota</taxon>
        <taxon>Pezizomycotina</taxon>
        <taxon>Eurotiomycetes</taxon>
        <taxon>Eurotiomycetidae</taxon>
        <taxon>Eurotiales</taxon>
        <taxon>Aspergillaceae</taxon>
        <taxon>Aspergillus</taxon>
        <taxon>Aspergillus subgen. Circumdati</taxon>
    </lineage>
</organism>
<gene>
    <name evidence="2" type="ORF">BDV29DRAFT_182668</name>
</gene>
<sequence length="132" mass="14785">MQVICRLYPITRYLPIYLPFSHPSASITKPGRHYGSFKEDKPGKHGQPCSNNLVGEELNGNLRLEEQSESLSKTASKGSSTTAEGSKGRQKYYSLKNYREGPNTESGELGSTDNKEGVTAHNKDMENRYEKR</sequence>
<reference evidence="2 3" key="1">
    <citation type="submission" date="2019-04" db="EMBL/GenBank/DDBJ databases">
        <title>Friends and foes A comparative genomics study of 23 Aspergillus species from section Flavi.</title>
        <authorList>
            <consortium name="DOE Joint Genome Institute"/>
            <person name="Kjaerbolling I."/>
            <person name="Vesth T."/>
            <person name="Frisvad J.C."/>
            <person name="Nybo J.L."/>
            <person name="Theobald S."/>
            <person name="Kildgaard S."/>
            <person name="Isbrandt T."/>
            <person name="Kuo A."/>
            <person name="Sato A."/>
            <person name="Lyhne E.K."/>
            <person name="Kogle M.E."/>
            <person name="Wiebenga A."/>
            <person name="Kun R.S."/>
            <person name="Lubbers R.J."/>
            <person name="Makela M.R."/>
            <person name="Barry K."/>
            <person name="Chovatia M."/>
            <person name="Clum A."/>
            <person name="Daum C."/>
            <person name="Haridas S."/>
            <person name="He G."/>
            <person name="LaButti K."/>
            <person name="Lipzen A."/>
            <person name="Mondo S."/>
            <person name="Riley R."/>
            <person name="Salamov A."/>
            <person name="Simmons B.A."/>
            <person name="Magnuson J.K."/>
            <person name="Henrissat B."/>
            <person name="Mortensen U.H."/>
            <person name="Larsen T.O."/>
            <person name="Devries R.P."/>
            <person name="Grigoriev I.V."/>
            <person name="Machida M."/>
            <person name="Baker S.E."/>
            <person name="Andersen M.R."/>
        </authorList>
    </citation>
    <scope>NUCLEOTIDE SEQUENCE [LARGE SCALE GENOMIC DNA]</scope>
    <source>
        <strain evidence="2 3">CBS 151.66</strain>
    </source>
</reference>
<keyword evidence="3" id="KW-1185">Reference proteome</keyword>
<feature type="compositionally biased region" description="Polar residues" evidence="1">
    <location>
        <begin position="103"/>
        <end position="112"/>
    </location>
</feature>
<proteinExistence type="predicted"/>
<dbReference type="AlphaFoldDB" id="A0A5N5WMF7"/>
<protein>
    <submittedName>
        <fullName evidence="2">Uncharacterized protein</fullName>
    </submittedName>
</protein>
<evidence type="ECO:0000313" key="2">
    <source>
        <dbReference type="EMBL" id="KAB8069459.1"/>
    </source>
</evidence>
<feature type="compositionally biased region" description="Basic and acidic residues" evidence="1">
    <location>
        <begin position="113"/>
        <end position="132"/>
    </location>
</feature>